<dbReference type="InterPro" id="IPR026334">
    <property type="entry name" value="FxSxx-COOH"/>
</dbReference>
<keyword evidence="2" id="KW-1185">Reference proteome</keyword>
<dbReference type="Proteomes" id="UP001595698">
    <property type="component" value="Unassembled WGS sequence"/>
</dbReference>
<comment type="caution">
    <text evidence="1">The sequence shown here is derived from an EMBL/GenBank/DDBJ whole genome shotgun (WGS) entry which is preliminary data.</text>
</comment>
<gene>
    <name evidence="1" type="primary">fxsA</name>
    <name evidence="1" type="ORF">ACFOYY_34855</name>
</gene>
<name>A0ABV8FCE4_9ACTN</name>
<proteinExistence type="predicted"/>
<dbReference type="EMBL" id="JBHSBC010000045">
    <property type="protein sequence ID" value="MFC3985355.1"/>
    <property type="molecule type" value="Genomic_DNA"/>
</dbReference>
<evidence type="ECO:0000313" key="2">
    <source>
        <dbReference type="Proteomes" id="UP001595698"/>
    </source>
</evidence>
<reference evidence="2" key="1">
    <citation type="journal article" date="2019" name="Int. J. Syst. Evol. Microbiol.">
        <title>The Global Catalogue of Microorganisms (GCM) 10K type strain sequencing project: providing services to taxonomists for standard genome sequencing and annotation.</title>
        <authorList>
            <consortium name="The Broad Institute Genomics Platform"/>
            <consortium name="The Broad Institute Genome Sequencing Center for Infectious Disease"/>
            <person name="Wu L."/>
            <person name="Ma J."/>
        </authorList>
    </citation>
    <scope>NUCLEOTIDE SEQUENCE [LARGE SCALE GENOMIC DNA]</scope>
    <source>
        <strain evidence="2">TBRC 7912</strain>
    </source>
</reference>
<organism evidence="1 2">
    <name type="scientific">Streptosporangium jomthongense</name>
    <dbReference type="NCBI Taxonomy" id="1193683"/>
    <lineage>
        <taxon>Bacteria</taxon>
        <taxon>Bacillati</taxon>
        <taxon>Actinomycetota</taxon>
        <taxon>Actinomycetes</taxon>
        <taxon>Streptosporangiales</taxon>
        <taxon>Streptosporangiaceae</taxon>
        <taxon>Streptosporangium</taxon>
    </lineage>
</organism>
<dbReference type="RefSeq" id="WP_352011547.1">
    <property type="nucleotide sequence ID" value="NZ_JBHSBC010000045.1"/>
</dbReference>
<protein>
    <submittedName>
        <fullName evidence="1">FxSxx-COOH cyclophane-containing RiPP peptide</fullName>
    </submittedName>
</protein>
<sequence length="54" mass="5853">MSEKATDFSNGLIDVTSLNLADLDRVDDSRLSQALRRLLDTEETGPVAGFQSAI</sequence>
<accession>A0ABV8FCE4</accession>
<dbReference type="NCBIfam" id="TIGR04268">
    <property type="entry name" value="FxSxx-COOH"/>
    <property type="match status" value="1"/>
</dbReference>
<evidence type="ECO:0000313" key="1">
    <source>
        <dbReference type="EMBL" id="MFC3985355.1"/>
    </source>
</evidence>